<dbReference type="FunFam" id="3.40.50.150:FF:000108">
    <property type="entry name" value="DNA (cytosine-5)-methyltransferase"/>
    <property type="match status" value="1"/>
</dbReference>
<dbReference type="EC" id="2.1.1.37" evidence="12"/>
<feature type="domain" description="BAH" evidence="15">
    <location>
        <begin position="952"/>
        <end position="1093"/>
    </location>
</feature>
<evidence type="ECO:0000256" key="8">
    <source>
        <dbReference type="ARBA" id="ARBA00023242"/>
    </source>
</evidence>
<dbReference type="GO" id="GO:0044027">
    <property type="term" value="P:negative regulation of gene expression via chromosomal CpG island methylation"/>
    <property type="evidence" value="ECO:0007669"/>
    <property type="project" value="TreeGrafter"/>
</dbReference>
<dbReference type="PROSITE" id="PS00095">
    <property type="entry name" value="C5_MTASE_2"/>
    <property type="match status" value="1"/>
</dbReference>
<dbReference type="FunFam" id="3.90.120.10:FF:000002">
    <property type="entry name" value="DNA (cytosine-5)-methyltransferase"/>
    <property type="match status" value="1"/>
</dbReference>
<evidence type="ECO:0000256" key="2">
    <source>
        <dbReference type="ARBA" id="ARBA00009846"/>
    </source>
</evidence>
<keyword evidence="14" id="KW-0472">Membrane</keyword>
<dbReference type="Pfam" id="PF04483">
    <property type="entry name" value="DUF565"/>
    <property type="match status" value="1"/>
</dbReference>
<organism evidence="16 17">
    <name type="scientific">Aristolochia fimbriata</name>
    <name type="common">White veined hardy Dutchman's pipe vine</name>
    <dbReference type="NCBI Taxonomy" id="158543"/>
    <lineage>
        <taxon>Eukaryota</taxon>
        <taxon>Viridiplantae</taxon>
        <taxon>Streptophyta</taxon>
        <taxon>Embryophyta</taxon>
        <taxon>Tracheophyta</taxon>
        <taxon>Spermatophyta</taxon>
        <taxon>Magnoliopsida</taxon>
        <taxon>Magnoliidae</taxon>
        <taxon>Piperales</taxon>
        <taxon>Aristolochiaceae</taxon>
        <taxon>Aristolochia</taxon>
    </lineage>
</organism>
<evidence type="ECO:0000313" key="17">
    <source>
        <dbReference type="Proteomes" id="UP000825729"/>
    </source>
</evidence>
<evidence type="ECO:0000256" key="9">
    <source>
        <dbReference type="PIRSR" id="PIRSR037404-1"/>
    </source>
</evidence>
<keyword evidence="6" id="KW-0677">Repeat</keyword>
<keyword evidence="5 10" id="KW-0949">S-adenosyl-L-methionine</keyword>
<keyword evidence="8" id="KW-0539">Nucleus</keyword>
<keyword evidence="14" id="KW-0812">Transmembrane</keyword>
<dbReference type="InterPro" id="IPR001525">
    <property type="entry name" value="C5_MeTfrase"/>
</dbReference>
<keyword evidence="17" id="KW-1185">Reference proteome</keyword>
<dbReference type="InterPro" id="IPR001025">
    <property type="entry name" value="BAH_dom"/>
</dbReference>
<keyword evidence="3 10" id="KW-0489">Methyltransferase</keyword>
<dbReference type="GO" id="GO:0003677">
    <property type="term" value="F:DNA binding"/>
    <property type="evidence" value="ECO:0007669"/>
    <property type="project" value="UniProtKB-KW"/>
</dbReference>
<dbReference type="PANTHER" id="PTHR10629:SF52">
    <property type="entry name" value="DNA (CYTOSINE-5)-METHYLTRANSFERASE 1"/>
    <property type="match status" value="1"/>
</dbReference>
<dbReference type="GO" id="GO:0005634">
    <property type="term" value="C:nucleus"/>
    <property type="evidence" value="ECO:0007669"/>
    <property type="project" value="UniProtKB-SubCell"/>
</dbReference>
<dbReference type="Pfam" id="PF00145">
    <property type="entry name" value="DNA_methylase"/>
    <property type="match status" value="2"/>
</dbReference>
<comment type="similarity">
    <text evidence="10 11">Belongs to the class I-like SAM-binding methyltransferase superfamily. C5-methyltransferase family.</text>
</comment>
<dbReference type="PRINTS" id="PR00105">
    <property type="entry name" value="C5METTRFRASE"/>
</dbReference>
<dbReference type="InterPro" id="IPR043151">
    <property type="entry name" value="BAH_sf"/>
</dbReference>
<dbReference type="InterPro" id="IPR022702">
    <property type="entry name" value="Cytosine_MeTrfase1_RFD"/>
</dbReference>
<gene>
    <name evidence="16" type="ORF">H6P81_017475</name>
</gene>
<dbReference type="GO" id="GO:0006346">
    <property type="term" value="P:DNA methylation-dependent constitutive heterochromatin formation"/>
    <property type="evidence" value="ECO:0007669"/>
    <property type="project" value="InterPro"/>
</dbReference>
<proteinExistence type="inferred from homology"/>
<sequence>MGSAAALELNPEAVKPPKGRIASGMDSGGRGCRRSLRSKPVPNGGVKMDVDKVELEERNKKKRVESETTEGVAASRKVPKRAAACSDFKNKAVRLNEKSSVYEIKEDVLVEEEAEAIFLTQGMDGKDDTRPNRRLADFILHDFDGAPKPFEMSEVEDLYITGVVLPLKSSLKDKKMGVRCEGFGRVEEWSISGYEDGSPVIWISTDLADYECVKPSSSYRESYGYFYDKATICVEVFQKLSPNCGGNPNLSLEELLARVVRSVGATRTFQGVPTKDYIISLGEFIYTQLIGMDDSSTTKDQVFDNLPVLVNLVSECKKRKDRSQLGAVLLNGTLQIKDCDGPGQSVSSGSGGLGETEDEKLAHLLQEEEYRKSMRKQNRRNTAGSQKKFYIKINEDEIANDYPLPTYYKPSTTEMDEYMLFDDDSHCLYPDELPRRMLHNWSLYNSESRLISLELLPICPGAQVDVTIFGSGIMTEDDGSGFCIEGDSIRSTSSGGLEESDVDGVPIYLSAVKEWMIEFGSSTVFVSIRTDTAWYRLGRPSKQYSLWYEPVLKTAKLAIGIIKLLKEQSRASKLSFPDVIKKVAEFEQDDPAYISSNPNAVERYVVVHGQIILRQFSVYPDDAIRKCAFVSILSEKMEQRHHTKLVMKKKILLEKEVNLNPRAALAPVQSKRKAMRATTTKLINSIWRDYYSTHFQEEEPKVGDGLELKEEEELDEEENEEEDNCELGNVLIQGNSSPKLLNSKTCMLSSNIKEIKWDGESIGNMSTGEALYRSAVVRGVIISVGSSVIVEADRKSEGDIIIYLEYLFEKSGHRKMAHGRVMQTGCTTILGNASNDCEVFLTNECLEFELKEVTQAVVVEMRSISWRHEHRKENIEAYNLMKVKEEERKKNDLPMEYYCKSLYWPERGAFFDLPLAKMGLGTGICDSCKLKEAQKDEYSVSSSKTSFVYRKVEYSVQDFVYVAPYHIYEETEEVTKYKAGRCIGLKAYVVCQLLDIEVVSKGSKQVNPELTKVKLRRFFRPEDISAEKAYMSDVREVYYSEELLELSVDVLEGKCEVRRKHEVPCLDGPVAFDHIFFCEYSYDPSNGSRKQLPANMRLRTLAGKVTHWVSSRKSKGKAKVGEDDSENFNQVEGGSRLATLDIFAGCGGLSEGLQHSGVTKTKWAIEYDEPAANAFKLNHPDALVFNDNCNVILRAIMEKCGEKDDCISTSEAAEQAACLGEEKINNLPVPGEVDFINGGPPCQGFSGMNRFNQSTWSKVQCEMILAFLSFADYFRPRYFLLENVRNFVSFNKGQTFRLALASLLEMGYQVRFGILEAGAFGVSQSRKRAFIWAAAPGQILPEWPEPMHVFGSPELRIPLPGNVHYAAVRSTASGAPFRSITVRDTIGDLPEVKNGASNPDIQYAMDPVSWFQKQIRGNMTTLCDHISKEMNELNYIRCQKIPKRPGADWRDLPDEKVKLSSGQIVDLIPWCLPNTAKRHNQWKGLFGRLDWEGNFPTSITDPQPMGKVGMCFHPEQNRIVTVRECARSQGFPDSYRFFGNIQSKHRQIGNAVPPPLAYALGRKLKEAPKLLAVPKLLIIGCSCKMGAFLMQPALSLLESDHYDRPCTAPTICCKQRCNHKPSPPRRILKCGLNTMPHFRWSYQIKRTGSSISFALDMGGTPSNGNGDNTSDAGDTGLGGTRLGRIVRAAGRQLLQKLNAARKNFPMKIFLLLLGFYTANALATILGQTGDWDVLVAGVVVAAIEGIGMLMYKKTKSVVSDRGRLQSLLVMINFWKAGVCLGLFVDAFKLGS</sequence>
<comment type="similarity">
    <text evidence="2">Belongs to the ycf20 family.</text>
</comment>
<accession>A0AAV7DZP8</accession>
<keyword evidence="14" id="KW-1133">Transmembrane helix</keyword>
<feature type="transmembrane region" description="Helical" evidence="14">
    <location>
        <begin position="1763"/>
        <end position="1784"/>
    </location>
</feature>
<dbReference type="Gene3D" id="3.40.50.150">
    <property type="entry name" value="Vaccinia Virus protein VP39"/>
    <property type="match status" value="2"/>
</dbReference>
<evidence type="ECO:0000313" key="16">
    <source>
        <dbReference type="EMBL" id="KAG9441621.1"/>
    </source>
</evidence>
<evidence type="ECO:0000256" key="14">
    <source>
        <dbReference type="SAM" id="Phobius"/>
    </source>
</evidence>
<evidence type="ECO:0000256" key="5">
    <source>
        <dbReference type="ARBA" id="ARBA00022691"/>
    </source>
</evidence>
<evidence type="ECO:0000256" key="3">
    <source>
        <dbReference type="ARBA" id="ARBA00022603"/>
    </source>
</evidence>
<dbReference type="FunFam" id="3.90.120.10:FF:000004">
    <property type="entry name" value="DNA (cytosine-5)-methyltransferase"/>
    <property type="match status" value="1"/>
</dbReference>
<dbReference type="PROSITE" id="PS00094">
    <property type="entry name" value="C5_MTASE_1"/>
    <property type="match status" value="1"/>
</dbReference>
<dbReference type="InterPro" id="IPR018117">
    <property type="entry name" value="C5_DNA_meth_AS"/>
</dbReference>
<dbReference type="SUPFAM" id="SSF53335">
    <property type="entry name" value="S-adenosyl-L-methionine-dependent methyltransferases"/>
    <property type="match status" value="1"/>
</dbReference>
<evidence type="ECO:0000256" key="12">
    <source>
        <dbReference type="RuleBase" id="RU000417"/>
    </source>
</evidence>
<dbReference type="PROSITE" id="PS51679">
    <property type="entry name" value="SAM_MT_C5"/>
    <property type="match status" value="1"/>
</dbReference>
<comment type="subcellular location">
    <subcellularLocation>
        <location evidence="1">Nucleus</location>
    </subcellularLocation>
</comment>
<dbReference type="GO" id="GO:0003886">
    <property type="term" value="F:DNA (cytosine-5-)-methyltransferase activity"/>
    <property type="evidence" value="ECO:0007669"/>
    <property type="project" value="UniProtKB-EC"/>
</dbReference>
<dbReference type="Pfam" id="PF01426">
    <property type="entry name" value="BAH"/>
    <property type="match status" value="2"/>
</dbReference>
<evidence type="ECO:0000256" key="10">
    <source>
        <dbReference type="PROSITE-ProRule" id="PRU01016"/>
    </source>
</evidence>
<feature type="region of interest" description="Disordered" evidence="13">
    <location>
        <begin position="1"/>
        <end position="48"/>
    </location>
</feature>
<dbReference type="InterPro" id="IPR050390">
    <property type="entry name" value="C5-Methyltransferase"/>
</dbReference>
<feature type="transmembrane region" description="Helical" evidence="14">
    <location>
        <begin position="1708"/>
        <end position="1727"/>
    </location>
</feature>
<dbReference type="Gene3D" id="3.90.120.10">
    <property type="entry name" value="DNA Methylase, subunit A, domain 2"/>
    <property type="match status" value="2"/>
</dbReference>
<keyword evidence="4 10" id="KW-0808">Transferase</keyword>
<keyword evidence="7" id="KW-0238">DNA-binding</keyword>
<dbReference type="Pfam" id="PF12047">
    <property type="entry name" value="DNMT1-RFD"/>
    <property type="match status" value="2"/>
</dbReference>
<dbReference type="PROSITE" id="PS51038">
    <property type="entry name" value="BAH"/>
    <property type="match status" value="2"/>
</dbReference>
<evidence type="ECO:0000259" key="15">
    <source>
        <dbReference type="PROSITE" id="PS51038"/>
    </source>
</evidence>
<evidence type="ECO:0000256" key="13">
    <source>
        <dbReference type="SAM" id="MobiDB-lite"/>
    </source>
</evidence>
<comment type="caution">
    <text evidence="16">The sequence shown here is derived from an EMBL/GenBank/DDBJ whole genome shotgun (WGS) entry which is preliminary data.</text>
</comment>
<dbReference type="CDD" id="cd04708">
    <property type="entry name" value="BAH_plantDCM_II"/>
    <property type="match status" value="1"/>
</dbReference>
<dbReference type="NCBIfam" id="TIGR00675">
    <property type="entry name" value="dcm"/>
    <property type="match status" value="1"/>
</dbReference>
<evidence type="ECO:0000256" key="6">
    <source>
        <dbReference type="ARBA" id="ARBA00022737"/>
    </source>
</evidence>
<feature type="transmembrane region" description="Helical" evidence="14">
    <location>
        <begin position="1733"/>
        <end position="1751"/>
    </location>
</feature>
<dbReference type="Gene3D" id="2.30.30.490">
    <property type="match status" value="2"/>
</dbReference>
<evidence type="ECO:0000256" key="1">
    <source>
        <dbReference type="ARBA" id="ARBA00004123"/>
    </source>
</evidence>
<dbReference type="InterPro" id="IPR029063">
    <property type="entry name" value="SAM-dependent_MTases_sf"/>
</dbReference>
<evidence type="ECO:0000256" key="7">
    <source>
        <dbReference type="ARBA" id="ARBA00023125"/>
    </source>
</evidence>
<feature type="active site" evidence="9 10">
    <location>
        <position position="1242"/>
    </location>
</feature>
<dbReference type="InterPro" id="IPR007572">
    <property type="entry name" value="Uncharacterised_Ycf20"/>
</dbReference>
<dbReference type="PIRSF" id="PIRSF037404">
    <property type="entry name" value="DNMT1"/>
    <property type="match status" value="1"/>
</dbReference>
<dbReference type="InterPro" id="IPR031303">
    <property type="entry name" value="C5_meth_CS"/>
</dbReference>
<comment type="catalytic activity">
    <reaction evidence="12">
        <text>a 2'-deoxycytidine in DNA + S-adenosyl-L-methionine = a 5-methyl-2'-deoxycytidine in DNA + S-adenosyl-L-homocysteine + H(+)</text>
        <dbReference type="Rhea" id="RHEA:13681"/>
        <dbReference type="Rhea" id="RHEA-COMP:11369"/>
        <dbReference type="Rhea" id="RHEA-COMP:11370"/>
        <dbReference type="ChEBI" id="CHEBI:15378"/>
        <dbReference type="ChEBI" id="CHEBI:57856"/>
        <dbReference type="ChEBI" id="CHEBI:59789"/>
        <dbReference type="ChEBI" id="CHEBI:85452"/>
        <dbReference type="ChEBI" id="CHEBI:85454"/>
        <dbReference type="EC" id="2.1.1.37"/>
    </reaction>
</comment>
<reference evidence="16 17" key="1">
    <citation type="submission" date="2021-07" db="EMBL/GenBank/DDBJ databases">
        <title>The Aristolochia fimbriata genome: insights into angiosperm evolution, floral development and chemical biosynthesis.</title>
        <authorList>
            <person name="Jiao Y."/>
        </authorList>
    </citation>
    <scope>NUCLEOTIDE SEQUENCE [LARGE SCALE GENOMIC DNA]</scope>
    <source>
        <strain evidence="16">IBCAS-2021</strain>
        <tissue evidence="16">Leaf</tissue>
    </source>
</reference>
<evidence type="ECO:0000256" key="4">
    <source>
        <dbReference type="ARBA" id="ARBA00022679"/>
    </source>
</evidence>
<dbReference type="FunFam" id="3.40.50.150:FF:000128">
    <property type="entry name" value="DNA (cytosine-5)-methyltransferase"/>
    <property type="match status" value="1"/>
</dbReference>
<dbReference type="SMART" id="SM00439">
    <property type="entry name" value="BAH"/>
    <property type="match status" value="2"/>
</dbReference>
<evidence type="ECO:0000256" key="11">
    <source>
        <dbReference type="RuleBase" id="RU000416"/>
    </source>
</evidence>
<dbReference type="EMBL" id="JAINDJ010000007">
    <property type="protein sequence ID" value="KAG9441621.1"/>
    <property type="molecule type" value="Genomic_DNA"/>
</dbReference>
<name>A0AAV7DZP8_ARIFI</name>
<feature type="region of interest" description="Disordered" evidence="13">
    <location>
        <begin position="56"/>
        <end position="75"/>
    </location>
</feature>
<dbReference type="GO" id="GO:0032259">
    <property type="term" value="P:methylation"/>
    <property type="evidence" value="ECO:0007669"/>
    <property type="project" value="UniProtKB-KW"/>
</dbReference>
<feature type="domain" description="BAH" evidence="15">
    <location>
        <begin position="780"/>
        <end position="914"/>
    </location>
</feature>
<dbReference type="PANTHER" id="PTHR10629">
    <property type="entry name" value="CYTOSINE-SPECIFIC METHYLTRANSFERASE"/>
    <property type="match status" value="1"/>
</dbReference>
<dbReference type="Proteomes" id="UP000825729">
    <property type="component" value="Unassembled WGS sequence"/>
</dbReference>
<protein>
    <recommendedName>
        <fullName evidence="12">Cytosine-specific methyltransferase</fullName>
        <ecNumber evidence="12">2.1.1.37</ecNumber>
    </recommendedName>
</protein>
<dbReference type="GO" id="GO:0003682">
    <property type="term" value="F:chromatin binding"/>
    <property type="evidence" value="ECO:0007669"/>
    <property type="project" value="InterPro"/>
</dbReference>